<dbReference type="AlphaFoldDB" id="A0AAN4TAQ4"/>
<evidence type="ECO:0000313" key="3">
    <source>
        <dbReference type="Proteomes" id="UP000051487"/>
    </source>
</evidence>
<reference evidence="2 3" key="1">
    <citation type="submission" date="2015-11" db="EMBL/GenBank/DDBJ databases">
        <title>Aspergillus lentulus strain IFM 54703T.</title>
        <authorList>
            <person name="Kusuya Y."/>
            <person name="Sakai K."/>
            <person name="Kamei K."/>
            <person name="Takahashi H."/>
            <person name="Yaguchi T."/>
        </authorList>
    </citation>
    <scope>NUCLEOTIDE SEQUENCE [LARGE SCALE GENOMIC DNA]</scope>
    <source>
        <strain evidence="2 3">IFM 54703</strain>
    </source>
</reference>
<name>A0AAN4TAQ4_ASPLE</name>
<proteinExistence type="predicted"/>
<dbReference type="Pfam" id="PF01048">
    <property type="entry name" value="PNP_UDP_1"/>
    <property type="match status" value="1"/>
</dbReference>
<dbReference type="Gene3D" id="3.40.50.1580">
    <property type="entry name" value="Nucleoside phosphorylase domain"/>
    <property type="match status" value="1"/>
</dbReference>
<dbReference type="GO" id="GO:0003824">
    <property type="term" value="F:catalytic activity"/>
    <property type="evidence" value="ECO:0007669"/>
    <property type="project" value="InterPro"/>
</dbReference>
<comment type="caution">
    <text evidence="2">The sequence shown here is derived from an EMBL/GenBank/DDBJ whole genome shotgun (WGS) entry which is preliminary data.</text>
</comment>
<dbReference type="GO" id="GO:0009116">
    <property type="term" value="P:nucleoside metabolic process"/>
    <property type="evidence" value="ECO:0007669"/>
    <property type="project" value="InterPro"/>
</dbReference>
<feature type="domain" description="Nucleoside phosphorylase" evidence="1">
    <location>
        <begin position="14"/>
        <end position="121"/>
    </location>
</feature>
<gene>
    <name evidence="2" type="ORF">ALT_4769</name>
</gene>
<dbReference type="Proteomes" id="UP000051487">
    <property type="component" value="Unassembled WGS sequence"/>
</dbReference>
<dbReference type="InterPro" id="IPR035994">
    <property type="entry name" value="Nucleoside_phosphorylase_sf"/>
</dbReference>
<dbReference type="InterPro" id="IPR053137">
    <property type="entry name" value="NLR-like"/>
</dbReference>
<dbReference type="EMBL" id="BCLY01000008">
    <property type="protein sequence ID" value="GAQ07448.1"/>
    <property type="molecule type" value="Genomic_DNA"/>
</dbReference>
<organism evidence="2 3">
    <name type="scientific">Aspergillus lentulus</name>
    <dbReference type="NCBI Taxonomy" id="293939"/>
    <lineage>
        <taxon>Eukaryota</taxon>
        <taxon>Fungi</taxon>
        <taxon>Dikarya</taxon>
        <taxon>Ascomycota</taxon>
        <taxon>Pezizomycotina</taxon>
        <taxon>Eurotiomycetes</taxon>
        <taxon>Eurotiomycetidae</taxon>
        <taxon>Eurotiales</taxon>
        <taxon>Aspergillaceae</taxon>
        <taxon>Aspergillus</taxon>
        <taxon>Aspergillus subgen. Fumigati</taxon>
    </lineage>
</organism>
<dbReference type="PANTHER" id="PTHR46082">
    <property type="entry name" value="ATP/GTP-BINDING PROTEIN-RELATED"/>
    <property type="match status" value="1"/>
</dbReference>
<dbReference type="PANTHER" id="PTHR46082:SF11">
    <property type="entry name" value="AAA+ ATPASE DOMAIN-CONTAINING PROTEIN-RELATED"/>
    <property type="match status" value="1"/>
</dbReference>
<accession>A0AAN4TAQ4</accession>
<dbReference type="InterPro" id="IPR000845">
    <property type="entry name" value="Nucleoside_phosphorylase_d"/>
</dbReference>
<protein>
    <recommendedName>
        <fullName evidence="1">Nucleoside phosphorylase domain-containing protein</fullName>
    </recommendedName>
</protein>
<evidence type="ECO:0000313" key="2">
    <source>
        <dbReference type="EMBL" id="GAQ07448.1"/>
    </source>
</evidence>
<evidence type="ECO:0000259" key="1">
    <source>
        <dbReference type="Pfam" id="PF01048"/>
    </source>
</evidence>
<sequence length="373" mass="40537">MSMDTPHPIRHDYTIACLCPMGVEQAPLEALLDEPHPSLPTSHDKNSYTLGRIGAHNVAIAAMPGIGNNSAASVATQLVNDFPGVRFALLVGIGGGVPDLCEGIDIRLGDVVVSKPSGRWGGVVQFDRGKALPDSHSRFERTGALQRPPDVLLGAVARLEARHRRVESEIPRYLQEMVERYPKMKEGGYTCQGAENDVLFRAEFEHAGGKDCRGCDPGEIVERESRLHLSPVVHYGTIGSSNAVIKDGRVRDMLRDELDVKCVEMEAAGLMESFPCLVIRGICDYADSHKNKRWQPYAAATAAAYAKELLSIIPPLERVSVPRAREGNNHAPPRGSTKILMGNAGNFINGSVSGDFVAGDKVNGDKILWGERW</sequence>
<dbReference type="SUPFAM" id="SSF53167">
    <property type="entry name" value="Purine and uridine phosphorylases"/>
    <property type="match status" value="1"/>
</dbReference>